<evidence type="ECO:0000256" key="5">
    <source>
        <dbReference type="ARBA" id="ARBA00022692"/>
    </source>
</evidence>
<keyword evidence="11" id="KW-1185">Reference proteome</keyword>
<feature type="domain" description="ABC transmembrane type-1" evidence="9">
    <location>
        <begin position="364"/>
        <end position="563"/>
    </location>
</feature>
<evidence type="ECO:0000256" key="1">
    <source>
        <dbReference type="ARBA" id="ARBA00004429"/>
    </source>
</evidence>
<comment type="subcellular location">
    <subcellularLocation>
        <location evidence="1">Cell inner membrane</location>
        <topology evidence="1">Multi-pass membrane protein</topology>
    </subcellularLocation>
    <subcellularLocation>
        <location evidence="8">Cell membrane</location>
        <topology evidence="8">Multi-pass membrane protein</topology>
    </subcellularLocation>
</comment>
<feature type="transmembrane region" description="Helical" evidence="8">
    <location>
        <begin position="434"/>
        <end position="456"/>
    </location>
</feature>
<proteinExistence type="inferred from homology"/>
<protein>
    <submittedName>
        <fullName evidence="10">Iron(III) transport system permease protein</fullName>
    </submittedName>
</protein>
<feature type="transmembrane region" description="Helical" evidence="8">
    <location>
        <begin position="488"/>
        <end position="509"/>
    </location>
</feature>
<evidence type="ECO:0000256" key="4">
    <source>
        <dbReference type="ARBA" id="ARBA00022519"/>
    </source>
</evidence>
<dbReference type="Proteomes" id="UP000252415">
    <property type="component" value="Unassembled WGS sequence"/>
</dbReference>
<feature type="transmembrane region" description="Helical" evidence="8">
    <location>
        <begin position="401"/>
        <end position="422"/>
    </location>
</feature>
<feature type="transmembrane region" description="Helical" evidence="8">
    <location>
        <begin position="305"/>
        <end position="328"/>
    </location>
</feature>
<dbReference type="PANTHER" id="PTHR43357:SF4">
    <property type="entry name" value="INNER MEMBRANE ABC TRANSPORTER PERMEASE PROTEIN YDCV"/>
    <property type="match status" value="1"/>
</dbReference>
<feature type="transmembrane region" description="Helical" evidence="8">
    <location>
        <begin position="149"/>
        <end position="176"/>
    </location>
</feature>
<evidence type="ECO:0000256" key="7">
    <source>
        <dbReference type="ARBA" id="ARBA00023136"/>
    </source>
</evidence>
<keyword evidence="5 8" id="KW-0812">Transmembrane</keyword>
<organism evidence="10 11">
    <name type="scientific">Paenibacillus prosopidis</name>
    <dbReference type="NCBI Taxonomy" id="630520"/>
    <lineage>
        <taxon>Bacteria</taxon>
        <taxon>Bacillati</taxon>
        <taxon>Bacillota</taxon>
        <taxon>Bacilli</taxon>
        <taxon>Bacillales</taxon>
        <taxon>Paenibacillaceae</taxon>
        <taxon>Paenibacillus</taxon>
    </lineage>
</organism>
<feature type="transmembrane region" description="Helical" evidence="8">
    <location>
        <begin position="16"/>
        <end position="35"/>
    </location>
</feature>
<sequence length="574" mass="63955">MNTNHAMKRWLSPSRLMGIAVALFLIWFIVAFLMYPNLSLLLKTFIKDGSFTFEPFRQLWHSGKAMKSLLNSFILAFSLMITVNIAGVFLVMVTEYFDIRGAKILKLGYFTTLVCHGIILIAGYQYVYGPSGVVTQLLMRIFSDLDPNWFTGYGAVLFVMTFAITSNHVIFLSTALRRIDYQTIEVARNMGASEFRIITQIVLPVLKPSIIAITILNFHTGITALSSPMIQGGDHFQSINSIILILAGSEYSRGVAAALSIILGLATFLILTFLMRKDMDENFTAVSKVSSRIQKKKIANKPTNFLMHAAAYLLFVIYLLPLAIIFVFSFTDSYSIANGIISLDRLTLSNYIYVFSQPNGYKPYLVSLFYCLGAAVLVVVLCLIVARILHKSNNKLVTRSLEYATLIPWLLPSSMIALGLIYTYNTPKWLVGNYVLVGSIWIMLLAYIVVSIPFSIRLIKASFFGIDGSLEEAAKSMGAKTFYTFRRVILPMILPTALAVIALNFNGLLVNYDVTAFLYHPLLQPLSIVITSSVSENAVSSEVDTKAVSLVYSVVIMIISSISLYLIYGRNSNR</sequence>
<evidence type="ECO:0000259" key="9">
    <source>
        <dbReference type="PROSITE" id="PS50928"/>
    </source>
</evidence>
<keyword evidence="2 8" id="KW-0813">Transport</keyword>
<feature type="transmembrane region" description="Helical" evidence="8">
    <location>
        <begin position="197"/>
        <end position="219"/>
    </location>
</feature>
<dbReference type="PANTHER" id="PTHR43357">
    <property type="entry name" value="INNER MEMBRANE ABC TRANSPORTER PERMEASE PROTEIN YDCV"/>
    <property type="match status" value="1"/>
</dbReference>
<feature type="transmembrane region" description="Helical" evidence="8">
    <location>
        <begin position="364"/>
        <end position="389"/>
    </location>
</feature>
<dbReference type="GO" id="GO:0055085">
    <property type="term" value="P:transmembrane transport"/>
    <property type="evidence" value="ECO:0007669"/>
    <property type="project" value="InterPro"/>
</dbReference>
<feature type="transmembrane region" description="Helical" evidence="8">
    <location>
        <begin position="109"/>
        <end position="129"/>
    </location>
</feature>
<dbReference type="Pfam" id="PF00528">
    <property type="entry name" value="BPD_transp_1"/>
    <property type="match status" value="1"/>
</dbReference>
<keyword evidence="4" id="KW-0997">Cell inner membrane</keyword>
<evidence type="ECO:0000256" key="8">
    <source>
        <dbReference type="RuleBase" id="RU363032"/>
    </source>
</evidence>
<evidence type="ECO:0000256" key="2">
    <source>
        <dbReference type="ARBA" id="ARBA00022448"/>
    </source>
</evidence>
<dbReference type="PROSITE" id="PS50928">
    <property type="entry name" value="ABC_TM1"/>
    <property type="match status" value="2"/>
</dbReference>
<gene>
    <name evidence="10" type="ORF">DFP97_105347</name>
</gene>
<accession>A0A368W7L6</accession>
<keyword evidence="3" id="KW-1003">Cell membrane</keyword>
<feature type="transmembrane region" description="Helical" evidence="8">
    <location>
        <begin position="73"/>
        <end position="97"/>
    </location>
</feature>
<dbReference type="InterPro" id="IPR000515">
    <property type="entry name" value="MetI-like"/>
</dbReference>
<evidence type="ECO:0000256" key="3">
    <source>
        <dbReference type="ARBA" id="ARBA00022475"/>
    </source>
</evidence>
<feature type="transmembrane region" description="Helical" evidence="8">
    <location>
        <begin position="254"/>
        <end position="274"/>
    </location>
</feature>
<dbReference type="EMBL" id="QPJD01000005">
    <property type="protein sequence ID" value="RCW49162.1"/>
    <property type="molecule type" value="Genomic_DNA"/>
</dbReference>
<reference evidence="10 11" key="1">
    <citation type="submission" date="2018-07" db="EMBL/GenBank/DDBJ databases">
        <title>Genomic Encyclopedia of Type Strains, Phase III (KMG-III): the genomes of soil and plant-associated and newly described type strains.</title>
        <authorList>
            <person name="Whitman W."/>
        </authorList>
    </citation>
    <scope>NUCLEOTIDE SEQUENCE [LARGE SCALE GENOMIC DNA]</scope>
    <source>
        <strain evidence="10 11">CECT 7506</strain>
    </source>
</reference>
<dbReference type="Gene3D" id="1.10.3720.10">
    <property type="entry name" value="MetI-like"/>
    <property type="match status" value="2"/>
</dbReference>
<evidence type="ECO:0000313" key="10">
    <source>
        <dbReference type="EMBL" id="RCW49162.1"/>
    </source>
</evidence>
<comment type="caution">
    <text evidence="10">The sequence shown here is derived from an EMBL/GenBank/DDBJ whole genome shotgun (WGS) entry which is preliminary data.</text>
</comment>
<dbReference type="SUPFAM" id="SSF161098">
    <property type="entry name" value="MetI-like"/>
    <property type="match status" value="2"/>
</dbReference>
<dbReference type="RefSeq" id="WP_245976057.1">
    <property type="nucleotide sequence ID" value="NZ_QPJD01000005.1"/>
</dbReference>
<dbReference type="GO" id="GO:0005886">
    <property type="term" value="C:plasma membrane"/>
    <property type="evidence" value="ECO:0007669"/>
    <property type="project" value="UniProtKB-SubCell"/>
</dbReference>
<evidence type="ECO:0000256" key="6">
    <source>
        <dbReference type="ARBA" id="ARBA00022989"/>
    </source>
</evidence>
<feature type="transmembrane region" description="Helical" evidence="8">
    <location>
        <begin position="550"/>
        <end position="568"/>
    </location>
</feature>
<name>A0A368W7L6_9BACL</name>
<comment type="similarity">
    <text evidence="8">Belongs to the binding-protein-dependent transport system permease family.</text>
</comment>
<dbReference type="CDD" id="cd06261">
    <property type="entry name" value="TM_PBP2"/>
    <property type="match status" value="2"/>
</dbReference>
<dbReference type="InterPro" id="IPR035906">
    <property type="entry name" value="MetI-like_sf"/>
</dbReference>
<keyword evidence="6 8" id="KW-1133">Transmembrane helix</keyword>
<evidence type="ECO:0000313" key="11">
    <source>
        <dbReference type="Proteomes" id="UP000252415"/>
    </source>
</evidence>
<dbReference type="AlphaFoldDB" id="A0A368W7L6"/>
<feature type="domain" description="ABC transmembrane type-1" evidence="9">
    <location>
        <begin position="69"/>
        <end position="274"/>
    </location>
</feature>
<keyword evidence="7 8" id="KW-0472">Membrane</keyword>